<proteinExistence type="predicted"/>
<organism evidence="2 3">
    <name type="scientific">Hebeloma cylindrosporum</name>
    <dbReference type="NCBI Taxonomy" id="76867"/>
    <lineage>
        <taxon>Eukaryota</taxon>
        <taxon>Fungi</taxon>
        <taxon>Dikarya</taxon>
        <taxon>Basidiomycota</taxon>
        <taxon>Agaricomycotina</taxon>
        <taxon>Agaricomycetes</taxon>
        <taxon>Agaricomycetidae</taxon>
        <taxon>Agaricales</taxon>
        <taxon>Agaricineae</taxon>
        <taxon>Hymenogastraceae</taxon>
        <taxon>Hebeloma</taxon>
    </lineage>
</organism>
<evidence type="ECO:0000256" key="1">
    <source>
        <dbReference type="SAM" id="Phobius"/>
    </source>
</evidence>
<dbReference type="EMBL" id="KN831809">
    <property type="protein sequence ID" value="KIM36112.1"/>
    <property type="molecule type" value="Genomic_DNA"/>
</dbReference>
<evidence type="ECO:0000313" key="2">
    <source>
        <dbReference type="EMBL" id="KIM36112.1"/>
    </source>
</evidence>
<keyword evidence="3" id="KW-1185">Reference proteome</keyword>
<feature type="transmembrane region" description="Helical" evidence="1">
    <location>
        <begin position="58"/>
        <end position="79"/>
    </location>
</feature>
<dbReference type="Proteomes" id="UP000053424">
    <property type="component" value="Unassembled WGS sequence"/>
</dbReference>
<keyword evidence="1" id="KW-1133">Transmembrane helix</keyword>
<dbReference type="AlphaFoldDB" id="A0A0C2Y504"/>
<sequence length="211" mass="24181">MHMQVYLESFCGRLRKSLIWSSKILQVLSMHHIRERDLMGSQALLHSQLFPKQEFSQVGLLSLPFHVPGILAFLQPLLLFKSSLVGMKFPFRPLLSRLFGQGNLLLLLLEENLQHSLSFLFLLLFSSFSLLLLLLLKSLLLPFLRLCRFWLFSFLLGDGDGGLSLFTALLDRGIRDSGVLHRNVAFKVESERKRSSFGVGDRKWSLRSMGF</sequence>
<accession>A0A0C2Y504</accession>
<keyword evidence="1" id="KW-0812">Transmembrane</keyword>
<reference evidence="3" key="2">
    <citation type="submission" date="2015-01" db="EMBL/GenBank/DDBJ databases">
        <title>Evolutionary Origins and Diversification of the Mycorrhizal Mutualists.</title>
        <authorList>
            <consortium name="DOE Joint Genome Institute"/>
            <consortium name="Mycorrhizal Genomics Consortium"/>
            <person name="Kohler A."/>
            <person name="Kuo A."/>
            <person name="Nagy L.G."/>
            <person name="Floudas D."/>
            <person name="Copeland A."/>
            <person name="Barry K.W."/>
            <person name="Cichocki N."/>
            <person name="Veneault-Fourrey C."/>
            <person name="LaButti K."/>
            <person name="Lindquist E.A."/>
            <person name="Lipzen A."/>
            <person name="Lundell T."/>
            <person name="Morin E."/>
            <person name="Murat C."/>
            <person name="Riley R."/>
            <person name="Ohm R."/>
            <person name="Sun H."/>
            <person name="Tunlid A."/>
            <person name="Henrissat B."/>
            <person name="Grigoriev I.V."/>
            <person name="Hibbett D.S."/>
            <person name="Martin F."/>
        </authorList>
    </citation>
    <scope>NUCLEOTIDE SEQUENCE [LARGE SCALE GENOMIC DNA]</scope>
    <source>
        <strain evidence="3">h7</strain>
    </source>
</reference>
<name>A0A0C2Y504_HEBCY</name>
<feature type="transmembrane region" description="Helical" evidence="1">
    <location>
        <begin position="115"/>
        <end position="136"/>
    </location>
</feature>
<gene>
    <name evidence="2" type="ORF">M413DRAFT_322567</name>
</gene>
<evidence type="ECO:0000313" key="3">
    <source>
        <dbReference type="Proteomes" id="UP000053424"/>
    </source>
</evidence>
<reference evidence="2 3" key="1">
    <citation type="submission" date="2014-04" db="EMBL/GenBank/DDBJ databases">
        <authorList>
            <consortium name="DOE Joint Genome Institute"/>
            <person name="Kuo A."/>
            <person name="Gay G."/>
            <person name="Dore J."/>
            <person name="Kohler A."/>
            <person name="Nagy L.G."/>
            <person name="Floudas D."/>
            <person name="Copeland A."/>
            <person name="Barry K.W."/>
            <person name="Cichocki N."/>
            <person name="Veneault-Fourrey C."/>
            <person name="LaButti K."/>
            <person name="Lindquist E.A."/>
            <person name="Lipzen A."/>
            <person name="Lundell T."/>
            <person name="Morin E."/>
            <person name="Murat C."/>
            <person name="Sun H."/>
            <person name="Tunlid A."/>
            <person name="Henrissat B."/>
            <person name="Grigoriev I.V."/>
            <person name="Hibbett D.S."/>
            <person name="Martin F."/>
            <person name="Nordberg H.P."/>
            <person name="Cantor M.N."/>
            <person name="Hua S.X."/>
        </authorList>
    </citation>
    <scope>NUCLEOTIDE SEQUENCE [LARGE SCALE GENOMIC DNA]</scope>
    <source>
        <strain evidence="3">h7</strain>
    </source>
</reference>
<protein>
    <submittedName>
        <fullName evidence="2">Uncharacterized protein</fullName>
    </submittedName>
</protein>
<dbReference type="HOGENOM" id="CLU_1305009_0_0_1"/>
<keyword evidence="1" id="KW-0472">Membrane</keyword>